<feature type="region of interest" description="Disordered" evidence="1">
    <location>
        <begin position="1"/>
        <end position="77"/>
    </location>
</feature>
<feature type="transmembrane region" description="Helical" evidence="2">
    <location>
        <begin position="659"/>
        <end position="678"/>
    </location>
</feature>
<sequence>MANTPRGLTISRPGRHHHHQQRHLPHVQHHPFDIEASPTFDGEEVFEASDQRSTRLSHRSSRSSFTHGSSLRRRASHVVHDRFGRPLRAKIGHETFGDIVLHPIKEFEAHRQRVQEFKEEREHWEKEHHLKAAPVDGDAVSLSTAHLEPMVRCVIHFRHLMGDQKIRITDDVVEKLKDPLLLSDEEILTLRVIKNTDDLIDFFHKTRRMYSLKIHKAVPNKKREIAPSETIVQQQKQQQQQPEQEEKQQPETQQPVDSNEKPQLLQPPTEQALQKRSMTADGDMAPIVIDLSENVYLEIKFYLPDDEDEERGPSRRPIFMLPDPDLSDEIGEETSATWLELFGDVFYVGILATFTHEHHIVDQEQLGIYASWFVVMWWTWCASALYSSRYDNADVVHHIYKVIELCGLVGMAGASSDFWNNPRGFIIGYMVMKAVLLVEYSVVLIPAFISGSKARTALAGYVSAHALALLLWGISLLFPDDRGSRFGLWYVSIFVEVLVHMVFMKTNEQVSLGASHLGERFALFTIIVLGENCMGFIRTVMETGTETRVVIANMFGLVIIFLYFFMYFDDFSKEVLSQVRMSQLWMYLHFPLHLCQVAFGIALSDTISIYAEGGAAALLEGVEEATAEHSTSTLFKALAQTASAVASEESPLSHIDPSYVYKSFWVAGGLILILNALIKLVNTEVEGAKMASIVCTARVLNAIIFFALTSTSYETLDGLAMLGIMAACLGVQAVIDLLD</sequence>
<dbReference type="AlphaFoldDB" id="A0AAD7XWX0"/>
<feature type="transmembrane region" description="Helical" evidence="2">
    <location>
        <begin position="549"/>
        <end position="568"/>
    </location>
</feature>
<keyword evidence="2" id="KW-0472">Membrane</keyword>
<gene>
    <name evidence="3" type="ORF">O0I10_006802</name>
</gene>
<feature type="transmembrane region" description="Helical" evidence="2">
    <location>
        <begin position="366"/>
        <end position="387"/>
    </location>
</feature>
<keyword evidence="4" id="KW-1185">Reference proteome</keyword>
<accession>A0AAD7XWX0</accession>
<feature type="region of interest" description="Disordered" evidence="1">
    <location>
        <begin position="228"/>
        <end position="278"/>
    </location>
</feature>
<feature type="transmembrane region" description="Helical" evidence="2">
    <location>
        <begin position="486"/>
        <end position="505"/>
    </location>
</feature>
<feature type="compositionally biased region" description="Low complexity" evidence="1">
    <location>
        <begin position="233"/>
        <end position="242"/>
    </location>
</feature>
<feature type="compositionally biased region" description="Polar residues" evidence="1">
    <location>
        <begin position="266"/>
        <end position="277"/>
    </location>
</feature>
<proteinExistence type="predicted"/>
<protein>
    <recommendedName>
        <fullName evidence="5">Bacterial low temperature requirement A protein-domain-containing protein</fullName>
    </recommendedName>
</protein>
<feature type="transmembrane region" description="Helical" evidence="2">
    <location>
        <begin position="517"/>
        <end position="537"/>
    </location>
</feature>
<reference evidence="3 4" key="1">
    <citation type="submission" date="2023-03" db="EMBL/GenBank/DDBJ databases">
        <title>Genome sequence of Lichtheimia ornata CBS 291.66.</title>
        <authorList>
            <person name="Mohabir J.T."/>
            <person name="Shea T.P."/>
            <person name="Kurbessoian T."/>
            <person name="Berby B."/>
            <person name="Fontaine J."/>
            <person name="Livny J."/>
            <person name="Gnirke A."/>
            <person name="Stajich J.E."/>
            <person name="Cuomo C.A."/>
        </authorList>
    </citation>
    <scope>NUCLEOTIDE SEQUENCE [LARGE SCALE GENOMIC DNA]</scope>
    <source>
        <strain evidence="3">CBS 291.66</strain>
    </source>
</reference>
<keyword evidence="2" id="KW-0812">Transmembrane</keyword>
<dbReference type="Proteomes" id="UP001234581">
    <property type="component" value="Unassembled WGS sequence"/>
</dbReference>
<dbReference type="EMBL" id="JARTCD010000031">
    <property type="protein sequence ID" value="KAJ8657500.1"/>
    <property type="molecule type" value="Genomic_DNA"/>
</dbReference>
<keyword evidence="2" id="KW-1133">Transmembrane helix</keyword>
<dbReference type="InterPro" id="IPR010640">
    <property type="entry name" value="Low_temperature_requirement_A"/>
</dbReference>
<dbReference type="PANTHER" id="PTHR42101:SF1">
    <property type="entry name" value="LOW TEMPERATURE REQUIREMENT A"/>
    <property type="match status" value="1"/>
</dbReference>
<evidence type="ECO:0000313" key="4">
    <source>
        <dbReference type="Proteomes" id="UP001234581"/>
    </source>
</evidence>
<evidence type="ECO:0000256" key="2">
    <source>
        <dbReference type="SAM" id="Phobius"/>
    </source>
</evidence>
<feature type="transmembrane region" description="Helical" evidence="2">
    <location>
        <begin position="719"/>
        <end position="738"/>
    </location>
</feature>
<evidence type="ECO:0000256" key="1">
    <source>
        <dbReference type="SAM" id="MobiDB-lite"/>
    </source>
</evidence>
<feature type="compositionally biased region" description="Basic residues" evidence="1">
    <location>
        <begin position="13"/>
        <end position="29"/>
    </location>
</feature>
<feature type="transmembrane region" description="Helical" evidence="2">
    <location>
        <begin position="456"/>
        <end position="474"/>
    </location>
</feature>
<organism evidence="3 4">
    <name type="scientific">Lichtheimia ornata</name>
    <dbReference type="NCBI Taxonomy" id="688661"/>
    <lineage>
        <taxon>Eukaryota</taxon>
        <taxon>Fungi</taxon>
        <taxon>Fungi incertae sedis</taxon>
        <taxon>Mucoromycota</taxon>
        <taxon>Mucoromycotina</taxon>
        <taxon>Mucoromycetes</taxon>
        <taxon>Mucorales</taxon>
        <taxon>Lichtheimiaceae</taxon>
        <taxon>Lichtheimia</taxon>
    </lineage>
</organism>
<dbReference type="GeneID" id="83214212"/>
<dbReference type="RefSeq" id="XP_058342413.1">
    <property type="nucleotide sequence ID" value="XM_058486827.1"/>
</dbReference>
<evidence type="ECO:0000313" key="3">
    <source>
        <dbReference type="EMBL" id="KAJ8657500.1"/>
    </source>
</evidence>
<feature type="transmembrane region" description="Helical" evidence="2">
    <location>
        <begin position="690"/>
        <end position="713"/>
    </location>
</feature>
<feature type="transmembrane region" description="Helical" evidence="2">
    <location>
        <begin position="425"/>
        <end position="449"/>
    </location>
</feature>
<dbReference type="Pfam" id="PF06772">
    <property type="entry name" value="LtrA"/>
    <property type="match status" value="1"/>
</dbReference>
<dbReference type="PANTHER" id="PTHR42101">
    <property type="entry name" value="CHROMOSOME 16, WHOLE GENOME SHOTGUN SEQUENCE"/>
    <property type="match status" value="1"/>
</dbReference>
<name>A0AAD7XWX0_9FUNG</name>
<evidence type="ECO:0008006" key="5">
    <source>
        <dbReference type="Google" id="ProtNLM"/>
    </source>
</evidence>
<comment type="caution">
    <text evidence="3">The sequence shown here is derived from an EMBL/GenBank/DDBJ whole genome shotgun (WGS) entry which is preliminary data.</text>
</comment>